<accession>A0ABC9D220</accession>
<evidence type="ECO:0000313" key="2">
    <source>
        <dbReference type="EMBL" id="CAL5030240.1"/>
    </source>
</evidence>
<dbReference type="Proteomes" id="UP001497457">
    <property type="component" value="Chromosome 31b"/>
</dbReference>
<evidence type="ECO:0000313" key="3">
    <source>
        <dbReference type="Proteomes" id="UP001497457"/>
    </source>
</evidence>
<organism evidence="2 3">
    <name type="scientific">Urochloa decumbens</name>
    <dbReference type="NCBI Taxonomy" id="240449"/>
    <lineage>
        <taxon>Eukaryota</taxon>
        <taxon>Viridiplantae</taxon>
        <taxon>Streptophyta</taxon>
        <taxon>Embryophyta</taxon>
        <taxon>Tracheophyta</taxon>
        <taxon>Spermatophyta</taxon>
        <taxon>Magnoliopsida</taxon>
        <taxon>Liliopsida</taxon>
        <taxon>Poales</taxon>
        <taxon>Poaceae</taxon>
        <taxon>PACMAD clade</taxon>
        <taxon>Panicoideae</taxon>
        <taxon>Panicodae</taxon>
        <taxon>Paniceae</taxon>
        <taxon>Melinidinae</taxon>
        <taxon>Urochloa</taxon>
    </lineage>
</organism>
<dbReference type="EMBL" id="OZ075141">
    <property type="protein sequence ID" value="CAL5030240.1"/>
    <property type="molecule type" value="Genomic_DNA"/>
</dbReference>
<sequence length="248" mass="27819">MLLAHAGTRKRISIYHRSAGRTLHGSLRFVWQPSAHPAHKSTICPPRRTSRRRLAARSTPTTPLMATCSRAPTPAPILAAGLAGPGMNGGPSVPAPKEEEVKPPAALAPAAGLARPGRRFRPRVPMTKEEEEKLVEVTVRHMSGWKELQARIERRDELRRRLDEVLFKRRCWAATLANQVVALRADVARARQQKEGKPLLEELDDAFIMNEHIFRAMDMGLDAFAEDYCKFYENQKKMRLSGSRASCQ</sequence>
<protein>
    <submittedName>
        <fullName evidence="2">Uncharacterized protein</fullName>
    </submittedName>
</protein>
<name>A0ABC9D220_9POAL</name>
<reference evidence="2" key="1">
    <citation type="submission" date="2024-10" db="EMBL/GenBank/DDBJ databases">
        <authorList>
            <person name="Ryan C."/>
        </authorList>
    </citation>
    <scope>NUCLEOTIDE SEQUENCE [LARGE SCALE GENOMIC DNA]</scope>
</reference>
<dbReference type="AlphaFoldDB" id="A0ABC9D220"/>
<proteinExistence type="predicted"/>
<keyword evidence="3" id="KW-1185">Reference proteome</keyword>
<feature type="region of interest" description="Disordered" evidence="1">
    <location>
        <begin position="51"/>
        <end position="70"/>
    </location>
</feature>
<gene>
    <name evidence="2" type="ORF">URODEC1_LOCUS80848</name>
</gene>
<evidence type="ECO:0000256" key="1">
    <source>
        <dbReference type="SAM" id="MobiDB-lite"/>
    </source>
</evidence>